<dbReference type="InterPro" id="IPR036465">
    <property type="entry name" value="vWFA_dom_sf"/>
</dbReference>
<dbReference type="InterPro" id="IPR002035">
    <property type="entry name" value="VWF_A"/>
</dbReference>
<dbReference type="SMART" id="SM00327">
    <property type="entry name" value="VWA"/>
    <property type="match status" value="1"/>
</dbReference>
<dbReference type="PIRSF" id="PIRSF020634">
    <property type="entry name" value="TerY_vWA"/>
    <property type="match status" value="1"/>
</dbReference>
<evidence type="ECO:0000313" key="2">
    <source>
        <dbReference type="EMBL" id="MDR6240405.1"/>
    </source>
</evidence>
<dbReference type="Proteomes" id="UP001185092">
    <property type="component" value="Unassembled WGS sequence"/>
</dbReference>
<keyword evidence="3" id="KW-1185">Reference proteome</keyword>
<comment type="caution">
    <text evidence="2">The sequence shown here is derived from an EMBL/GenBank/DDBJ whole genome shotgun (WGS) entry which is preliminary data.</text>
</comment>
<dbReference type="PROSITE" id="PS50234">
    <property type="entry name" value="VWFA"/>
    <property type="match status" value="1"/>
</dbReference>
<dbReference type="EMBL" id="JAVDQD010000004">
    <property type="protein sequence ID" value="MDR6240405.1"/>
    <property type="molecule type" value="Genomic_DNA"/>
</dbReference>
<feature type="domain" description="VWFA" evidence="1">
    <location>
        <begin position="5"/>
        <end position="177"/>
    </location>
</feature>
<name>A0AAE3XR56_9BACT</name>
<evidence type="ECO:0000259" key="1">
    <source>
        <dbReference type="PROSITE" id="PS50234"/>
    </source>
</evidence>
<dbReference type="Pfam" id="PF00092">
    <property type="entry name" value="VWA"/>
    <property type="match status" value="1"/>
</dbReference>
<accession>A0AAE3XR56</accession>
<proteinExistence type="predicted"/>
<dbReference type="Gene3D" id="3.40.50.410">
    <property type="entry name" value="von Willebrand factor, type A domain"/>
    <property type="match status" value="1"/>
</dbReference>
<evidence type="ECO:0000313" key="3">
    <source>
        <dbReference type="Proteomes" id="UP001185092"/>
    </source>
</evidence>
<dbReference type="AlphaFoldDB" id="A0AAE3XR56"/>
<sequence>MRRLPVYLLVDTSYSMEGQALSAVQNGLENLVAELRRNPYALETAYLSLISFSSNAETLIPLTELMDIQLPVLKTTGATSLGEALELVAVKSQLEVKKSSYDAKGDWKPLVFIMTDGVPTDDWKKGLAEFQAQSWGVVVACGAGPNADLSVLSQITPNVVSLETADEDTIGDFFKWVSSSIGVSSTKVESTGQEVSDLGELPAPPKGINLVK</sequence>
<dbReference type="RefSeq" id="WP_309940321.1">
    <property type="nucleotide sequence ID" value="NZ_AP025305.1"/>
</dbReference>
<protein>
    <submittedName>
        <fullName evidence="2">Uncharacterized protein YegL</fullName>
    </submittedName>
</protein>
<gene>
    <name evidence="2" type="ORF">HNQ88_003471</name>
</gene>
<dbReference type="SUPFAM" id="SSF53300">
    <property type="entry name" value="vWA-like"/>
    <property type="match status" value="1"/>
</dbReference>
<organism evidence="2 3">
    <name type="scientific">Aureibacter tunicatorum</name>
    <dbReference type="NCBI Taxonomy" id="866807"/>
    <lineage>
        <taxon>Bacteria</taxon>
        <taxon>Pseudomonadati</taxon>
        <taxon>Bacteroidota</taxon>
        <taxon>Cytophagia</taxon>
        <taxon>Cytophagales</taxon>
        <taxon>Persicobacteraceae</taxon>
        <taxon>Aureibacter</taxon>
    </lineage>
</organism>
<dbReference type="InterPro" id="IPR011392">
    <property type="entry name" value="Tellurite-R_TerY"/>
</dbReference>
<reference evidence="2" key="1">
    <citation type="submission" date="2023-07" db="EMBL/GenBank/DDBJ databases">
        <title>Genomic Encyclopedia of Type Strains, Phase IV (KMG-IV): sequencing the most valuable type-strain genomes for metagenomic binning, comparative biology and taxonomic classification.</title>
        <authorList>
            <person name="Goeker M."/>
        </authorList>
    </citation>
    <scope>NUCLEOTIDE SEQUENCE</scope>
    <source>
        <strain evidence="2">DSM 26174</strain>
    </source>
</reference>